<sequence length="173" mass="20222">MKLIKRVKEEEVWGHWEKVEKWRDKGVRWDIRGGLPPRTDMNWYEARIEEKDIEKIYIISSEDWRVITKSFKVSEAVQSLKKGIDDAKIDDILKKKEKYMSDINSIDRKLILICTSEEGNYTIIEGNKRAVALLSINRLVNTEIYLGISKKIQNYGWAHYANKGAACTENIES</sequence>
<accession>X0WDK9</accession>
<reference evidence="1" key="1">
    <citation type="journal article" date="2014" name="Front. Microbiol.">
        <title>High frequency of phylogenetically diverse reductive dehalogenase-homologous genes in deep subseafloor sedimentary metagenomes.</title>
        <authorList>
            <person name="Kawai M."/>
            <person name="Futagami T."/>
            <person name="Toyoda A."/>
            <person name="Takaki Y."/>
            <person name="Nishi S."/>
            <person name="Hori S."/>
            <person name="Arai W."/>
            <person name="Tsubouchi T."/>
            <person name="Morono Y."/>
            <person name="Uchiyama I."/>
            <person name="Ito T."/>
            <person name="Fujiyama A."/>
            <person name="Inagaki F."/>
            <person name="Takami H."/>
        </authorList>
    </citation>
    <scope>NUCLEOTIDE SEQUENCE</scope>
    <source>
        <strain evidence="1">Expedition CK06-06</strain>
    </source>
</reference>
<dbReference type="AlphaFoldDB" id="X0WDK9"/>
<evidence type="ECO:0000313" key="1">
    <source>
        <dbReference type="EMBL" id="GAG29044.1"/>
    </source>
</evidence>
<organism evidence="1">
    <name type="scientific">marine sediment metagenome</name>
    <dbReference type="NCBI Taxonomy" id="412755"/>
    <lineage>
        <taxon>unclassified sequences</taxon>
        <taxon>metagenomes</taxon>
        <taxon>ecological metagenomes</taxon>
    </lineage>
</organism>
<proteinExistence type="predicted"/>
<protein>
    <submittedName>
        <fullName evidence="1">Uncharacterized protein</fullName>
    </submittedName>
</protein>
<dbReference type="EMBL" id="BARS01047683">
    <property type="protein sequence ID" value="GAG29044.1"/>
    <property type="molecule type" value="Genomic_DNA"/>
</dbReference>
<comment type="caution">
    <text evidence="1">The sequence shown here is derived from an EMBL/GenBank/DDBJ whole genome shotgun (WGS) entry which is preliminary data.</text>
</comment>
<gene>
    <name evidence="1" type="ORF">S01H1_71595</name>
</gene>
<name>X0WDK9_9ZZZZ</name>